<evidence type="ECO:0000313" key="2">
    <source>
        <dbReference type="Proteomes" id="UP000249390"/>
    </source>
</evidence>
<dbReference type="Proteomes" id="UP000249390">
    <property type="component" value="Unassembled WGS sequence"/>
</dbReference>
<comment type="caution">
    <text evidence="1">The sequence shown here is derived from an EMBL/GenBank/DDBJ whole genome shotgun (WGS) entry which is preliminary data.</text>
</comment>
<keyword evidence="2" id="KW-1185">Reference proteome</keyword>
<organism evidence="1 2">
    <name type="scientific">Cuscuta australis</name>
    <dbReference type="NCBI Taxonomy" id="267555"/>
    <lineage>
        <taxon>Eukaryota</taxon>
        <taxon>Viridiplantae</taxon>
        <taxon>Streptophyta</taxon>
        <taxon>Embryophyta</taxon>
        <taxon>Tracheophyta</taxon>
        <taxon>Spermatophyta</taxon>
        <taxon>Magnoliopsida</taxon>
        <taxon>eudicotyledons</taxon>
        <taxon>Gunneridae</taxon>
        <taxon>Pentapetalae</taxon>
        <taxon>asterids</taxon>
        <taxon>lamiids</taxon>
        <taxon>Solanales</taxon>
        <taxon>Convolvulaceae</taxon>
        <taxon>Cuscuteae</taxon>
        <taxon>Cuscuta</taxon>
        <taxon>Cuscuta subgen. Grammica</taxon>
        <taxon>Cuscuta sect. Cleistogrammica</taxon>
    </lineage>
</organism>
<proteinExistence type="predicted"/>
<dbReference type="EMBL" id="NQVE01000142">
    <property type="protein sequence ID" value="RAL44624.1"/>
    <property type="molecule type" value="Genomic_DNA"/>
</dbReference>
<protein>
    <submittedName>
        <fullName evidence="1">Uncharacterized protein</fullName>
    </submittedName>
</protein>
<sequence length="91" mass="10440">MNSKLLAGYIEEYKNMQRILLGSCIVVLAELWRLYYQLFRVVLKPQTAKMTRSSEVGLVPLENLPMNLLALHMKCSSILKSCQYSMRLSGL</sequence>
<name>A0A328DGF8_9ASTE</name>
<evidence type="ECO:0000313" key="1">
    <source>
        <dbReference type="EMBL" id="RAL44624.1"/>
    </source>
</evidence>
<gene>
    <name evidence="1" type="ORF">DM860_003383</name>
</gene>
<accession>A0A328DGF8</accession>
<reference evidence="1 2" key="1">
    <citation type="submission" date="2018-06" db="EMBL/GenBank/DDBJ databases">
        <title>The Genome of Cuscuta australis (Dodder) Provides Insight into the Evolution of Plant Parasitism.</title>
        <authorList>
            <person name="Liu H."/>
        </authorList>
    </citation>
    <scope>NUCLEOTIDE SEQUENCE [LARGE SCALE GENOMIC DNA]</scope>
    <source>
        <strain evidence="2">cv. Yunnan</strain>
        <tissue evidence="1">Vines</tissue>
    </source>
</reference>
<dbReference type="AlphaFoldDB" id="A0A328DGF8"/>